<comment type="caution">
    <text evidence="2">The sequence shown here is derived from an EMBL/GenBank/DDBJ whole genome shotgun (WGS) entry which is preliminary data.</text>
</comment>
<dbReference type="InterPro" id="IPR011893">
    <property type="entry name" value="Selenoprotein_Rdx-typ"/>
</dbReference>
<evidence type="ECO:0000256" key="1">
    <source>
        <dbReference type="ARBA" id="ARBA00023284"/>
    </source>
</evidence>
<dbReference type="NCBIfam" id="TIGR02174">
    <property type="entry name" value="CXXU_selWTH"/>
    <property type="match status" value="1"/>
</dbReference>
<dbReference type="Gene3D" id="3.40.30.10">
    <property type="entry name" value="Glutaredoxin"/>
    <property type="match status" value="1"/>
</dbReference>
<dbReference type="InParanoid" id="A0A419PM81"/>
<dbReference type="OrthoDB" id="6265460at2759"/>
<reference evidence="2 3" key="2">
    <citation type="journal article" date="2021" name="Genomics">
        <title>High-quality reference genome for Clonorchis sinensis.</title>
        <authorList>
            <person name="Young N.D."/>
            <person name="Stroehlein A.J."/>
            <person name="Kinkar L."/>
            <person name="Wang T."/>
            <person name="Sohn W.M."/>
            <person name="Chang B.C.H."/>
            <person name="Kaur P."/>
            <person name="Weisz D."/>
            <person name="Dudchenko O."/>
            <person name="Aiden E.L."/>
            <person name="Korhonen P.K."/>
            <person name="Gasser R.B."/>
        </authorList>
    </citation>
    <scope>NUCLEOTIDE SEQUENCE [LARGE SCALE GENOMIC DNA]</scope>
    <source>
        <strain evidence="2">Cs-k2</strain>
    </source>
</reference>
<dbReference type="AlphaFoldDB" id="A0A419PM81"/>
<dbReference type="Proteomes" id="UP000286415">
    <property type="component" value="Unassembled WGS sequence"/>
</dbReference>
<reference evidence="2 3" key="1">
    <citation type="journal article" date="2018" name="Biotechnol. Adv.">
        <title>Improved genomic resources and new bioinformatic workflow for the carcinogenic parasite Clonorchis sinensis: Biotechnological implications.</title>
        <authorList>
            <person name="Wang D."/>
            <person name="Korhonen P.K."/>
            <person name="Gasser R.B."/>
            <person name="Young N.D."/>
        </authorList>
    </citation>
    <scope>NUCLEOTIDE SEQUENCE [LARGE SCALE GENOMIC DNA]</scope>
    <source>
        <strain evidence="2">Cs-k2</strain>
    </source>
</reference>
<dbReference type="Pfam" id="PF10262">
    <property type="entry name" value="Rdx"/>
    <property type="match status" value="1"/>
</dbReference>
<evidence type="ECO:0000313" key="3">
    <source>
        <dbReference type="Proteomes" id="UP000286415"/>
    </source>
</evidence>
<dbReference type="EMBL" id="NIRI02000010">
    <property type="protein sequence ID" value="KAG5453983.1"/>
    <property type="molecule type" value="Genomic_DNA"/>
</dbReference>
<sequence>MDLLTRCGLDTSLIHHFHLNGETANQRAAIANYPRASFEVSVDGVLIFSKLQCGRFPEQSAIVAQIASISEGRRPEMVTAYEAPSSCSIL</sequence>
<gene>
    <name evidence="2" type="ORF">CSKR_102106</name>
</gene>
<proteinExistence type="predicted"/>
<accession>A0A419PM81</accession>
<dbReference type="InterPro" id="IPR036249">
    <property type="entry name" value="Thioredoxin-like_sf"/>
</dbReference>
<name>A0A419PM81_CLOSI</name>
<protein>
    <submittedName>
        <fullName evidence="2">Uncharacterized protein</fullName>
    </submittedName>
</protein>
<dbReference type="SUPFAM" id="SSF52833">
    <property type="entry name" value="Thioredoxin-like"/>
    <property type="match status" value="1"/>
</dbReference>
<keyword evidence="1" id="KW-0676">Redox-active center</keyword>
<keyword evidence="3" id="KW-1185">Reference proteome</keyword>
<organism evidence="2 3">
    <name type="scientific">Clonorchis sinensis</name>
    <name type="common">Chinese liver fluke</name>
    <dbReference type="NCBI Taxonomy" id="79923"/>
    <lineage>
        <taxon>Eukaryota</taxon>
        <taxon>Metazoa</taxon>
        <taxon>Spiralia</taxon>
        <taxon>Lophotrochozoa</taxon>
        <taxon>Platyhelminthes</taxon>
        <taxon>Trematoda</taxon>
        <taxon>Digenea</taxon>
        <taxon>Opisthorchiida</taxon>
        <taxon>Opisthorchiata</taxon>
        <taxon>Opisthorchiidae</taxon>
        <taxon>Clonorchis</taxon>
    </lineage>
</organism>
<evidence type="ECO:0000313" key="2">
    <source>
        <dbReference type="EMBL" id="KAG5453983.1"/>
    </source>
</evidence>